<evidence type="ECO:0000313" key="3">
    <source>
        <dbReference type="Proteomes" id="UP001558652"/>
    </source>
</evidence>
<sequence>MASKCRNMFYQNKKQETTEMAAWEQKEAEKRSQPTTLYPLDNYLHVSGSSQACYLDIIIKLTPASQLILIGGIPGGIEDGTENTGFGREHVRTINYEIKKSSEVLEKAKKLIKQGESQCSIPVFKNQMPPKEPSEYKFSDSAHPSSNESKNKAHPPDVNYSVQRVAEKWKDNTTDNTRGHHVQLNMIKDSIGTQYPVKEVSKRTKKEEQLASRRKHLDCPKCKSKELGPIPANKEVDIASSQSMKFNVGTNTEPRVNTAFVTFTSQQIGTDENCVSSTSKDMRVQELPKINIRPQLTKRVVTSINIPTVKELNLQAKNNVAVINLVHATNQVVEVQGTEIQGTKVHGAEVYGTKVQETKVKDISHQNTDYSSRETPKNEVTPHKEQVKMIARGYEYEEDWEPDVPNVSEDSQLSKTEDFSSETLNVHSEKIETNSDVVSEGVNPEPLQSKNDVRDSNKIKNNTNNNFMNCLNESLDVTDNEKIKFTSDSIYPCTDVKDLKNIFSLKEKNTDKEVQAAFTKNDVTKCVGEVSDLPLDKKNIWTFVDERIKSYLNKDEANVNYEASCVNMEKQHSKLEIRLPNCQDSLDGVFSLSTSHRESRLNMSLTVPKSVSVNENCGLLTDTVAHGEERITKCDGKDLRQTRGTMTDVVFCRSCSKSGNFTFEGGTNQKCRNEVSGGRLVSGLEGATDTDIRDVIDLNKPNSRLQLDAHLKPHEKMSWLEEVSEGPNCHMDSEACYKAPNGEAKVENIKTISEGTMTENICINELRGLNTGTVSGDNRKCSSYCGSIAEGSVLPTGQNYSTTHSLQKFTTNNFVASKECDCEVSPSASTSTNVYSREKIGDGCTKSTMTNIVREPEAVKLLAAELFKEVESKVESFMSKMATYCFLIGQQHESHNCKDKTGQSNVSKCTPVNTTSKLGDRSTDKNQLNIGKSGLMSLVSPTDSLNMDSCSRLISDDQNPKRSEHAEELESSILSRNNKPKSEKKNERNLASPYGKSKPMRDHSVVVSTCHNFHKLNIAAADGKQPKLVWMA</sequence>
<feature type="region of interest" description="Disordered" evidence="1">
    <location>
        <begin position="896"/>
        <end position="1003"/>
    </location>
</feature>
<dbReference type="EMBL" id="JBFDAA010000003">
    <property type="protein sequence ID" value="KAL1138440.1"/>
    <property type="molecule type" value="Genomic_DNA"/>
</dbReference>
<feature type="region of interest" description="Disordered" evidence="1">
    <location>
        <begin position="123"/>
        <end position="158"/>
    </location>
</feature>
<feature type="compositionally biased region" description="Polar residues" evidence="1">
    <location>
        <begin position="939"/>
        <end position="949"/>
    </location>
</feature>
<protein>
    <submittedName>
        <fullName evidence="2">Uncharacterized protein</fullName>
    </submittedName>
</protein>
<evidence type="ECO:0000256" key="1">
    <source>
        <dbReference type="SAM" id="MobiDB-lite"/>
    </source>
</evidence>
<feature type="region of interest" description="Disordered" evidence="1">
    <location>
        <begin position="433"/>
        <end position="460"/>
    </location>
</feature>
<organism evidence="2 3">
    <name type="scientific">Ranatra chinensis</name>
    <dbReference type="NCBI Taxonomy" id="642074"/>
    <lineage>
        <taxon>Eukaryota</taxon>
        <taxon>Metazoa</taxon>
        <taxon>Ecdysozoa</taxon>
        <taxon>Arthropoda</taxon>
        <taxon>Hexapoda</taxon>
        <taxon>Insecta</taxon>
        <taxon>Pterygota</taxon>
        <taxon>Neoptera</taxon>
        <taxon>Paraneoptera</taxon>
        <taxon>Hemiptera</taxon>
        <taxon>Heteroptera</taxon>
        <taxon>Panheteroptera</taxon>
        <taxon>Nepomorpha</taxon>
        <taxon>Nepidae</taxon>
        <taxon>Ranatrinae</taxon>
        <taxon>Ranatra</taxon>
    </lineage>
</organism>
<gene>
    <name evidence="2" type="ORF">AAG570_008504</name>
</gene>
<dbReference type="AlphaFoldDB" id="A0ABD0YR33"/>
<feature type="region of interest" description="Disordered" evidence="1">
    <location>
        <begin position="197"/>
        <end position="216"/>
    </location>
</feature>
<feature type="compositionally biased region" description="Basic and acidic residues" evidence="1">
    <location>
        <begin position="954"/>
        <end position="968"/>
    </location>
</feature>
<accession>A0ABD0YR33</accession>
<reference evidence="2 3" key="1">
    <citation type="submission" date="2024-07" db="EMBL/GenBank/DDBJ databases">
        <title>Chromosome-level genome assembly of the water stick insect Ranatra chinensis (Heteroptera: Nepidae).</title>
        <authorList>
            <person name="Liu X."/>
        </authorList>
    </citation>
    <scope>NUCLEOTIDE SEQUENCE [LARGE SCALE GENOMIC DNA]</scope>
    <source>
        <strain evidence="2">Cailab_2021Rc</strain>
        <tissue evidence="2">Muscle</tissue>
    </source>
</reference>
<proteinExistence type="predicted"/>
<name>A0ABD0YR33_9HEMI</name>
<feature type="compositionally biased region" description="Polar residues" evidence="1">
    <location>
        <begin position="902"/>
        <end position="917"/>
    </location>
</feature>
<keyword evidence="3" id="KW-1185">Reference proteome</keyword>
<comment type="caution">
    <text evidence="2">The sequence shown here is derived from an EMBL/GenBank/DDBJ whole genome shotgun (WGS) entry which is preliminary data.</text>
</comment>
<dbReference type="Proteomes" id="UP001558652">
    <property type="component" value="Unassembled WGS sequence"/>
</dbReference>
<feature type="compositionally biased region" description="Basic and acidic residues" evidence="1">
    <location>
        <begin position="199"/>
        <end position="216"/>
    </location>
</feature>
<evidence type="ECO:0000313" key="2">
    <source>
        <dbReference type="EMBL" id="KAL1138440.1"/>
    </source>
</evidence>